<dbReference type="PANTHER" id="PTHR30347:SF1">
    <property type="entry name" value="MECHANOSENSITIVE CHANNEL MSCK"/>
    <property type="match status" value="1"/>
</dbReference>
<evidence type="ECO:0000256" key="1">
    <source>
        <dbReference type="ARBA" id="ARBA00004651"/>
    </source>
</evidence>
<comment type="subcellular location">
    <subcellularLocation>
        <location evidence="1">Cell membrane</location>
        <topology evidence="1">Multi-pass membrane protein</topology>
    </subcellularLocation>
</comment>
<keyword evidence="5 8" id="KW-1133">Transmembrane helix</keyword>
<evidence type="ECO:0000256" key="2">
    <source>
        <dbReference type="ARBA" id="ARBA00008017"/>
    </source>
</evidence>
<dbReference type="InterPro" id="IPR011014">
    <property type="entry name" value="MscS_channel_TM-2"/>
</dbReference>
<evidence type="ECO:0000256" key="7">
    <source>
        <dbReference type="SAM" id="MobiDB-lite"/>
    </source>
</evidence>
<dbReference type="Gene3D" id="2.60.120.10">
    <property type="entry name" value="Jelly Rolls"/>
    <property type="match status" value="1"/>
</dbReference>
<feature type="compositionally biased region" description="Basic and acidic residues" evidence="7">
    <location>
        <begin position="293"/>
        <end position="320"/>
    </location>
</feature>
<reference evidence="10" key="1">
    <citation type="submission" date="2024-01" db="EMBL/GenBank/DDBJ databases">
        <title>Bank of Algae and Cyanobacteria of the Azores (BACA) strain genomes.</title>
        <authorList>
            <person name="Luz R."/>
            <person name="Cordeiro R."/>
            <person name="Fonseca A."/>
            <person name="Goncalves V."/>
        </authorList>
    </citation>
    <scope>NUCLEOTIDE SEQUENCE</scope>
    <source>
        <strain evidence="10">BACA0141</strain>
    </source>
</reference>
<feature type="domain" description="Cyclic nucleotide-binding" evidence="9">
    <location>
        <begin position="351"/>
        <end position="468"/>
    </location>
</feature>
<evidence type="ECO:0000256" key="8">
    <source>
        <dbReference type="SAM" id="Phobius"/>
    </source>
</evidence>
<dbReference type="Proteomes" id="UP001333818">
    <property type="component" value="Unassembled WGS sequence"/>
</dbReference>
<dbReference type="PROSITE" id="PS00889">
    <property type="entry name" value="CNMP_BINDING_2"/>
    <property type="match status" value="1"/>
</dbReference>
<accession>A0AAW9PXQ5</accession>
<dbReference type="InterPro" id="IPR018488">
    <property type="entry name" value="cNMP-bd_CS"/>
</dbReference>
<sequence length="508" mass="56760">MDNLLSSLYNFLVHPIFDVGGVKFSFASIASLTIQIIVVFIVARIATEIIRRSLLSRLGLNRGLQEAVAVSIKYSLTVLGIAIVLQTAGINLSSLTVVVGVLGIGIGFGLQNLASNFISGLVLLFEQTIKVGDYIEINGLQGTIEKISIRSTIVRTNDDVFVIVPNQRFIENDTVNWSYGGHICRIHLPVGVAYGTDPLLLTEALLAAARSEPRVISYPPPEVWFKGFGNSSLDFQLLVWVNNPNENEPIKSALNFRVEYELRQRGIEIPYPHRDLRIRNIEALRPLFQNHSPNDKPSEKISDNGYENGEKKINFDKPEPTTDSTNSGKNKLTVKTVSKRSLRDLLRRVSYFERCTDTELLAVIASGFRQHFTPPQVICKQDDPSDTFYIILSGSVEIISERTDTHIATLHHGEFFGEIALLTGTPRTATVRALTDTTLFVIGRRQLQKLLTDHKELGEQIALKLSERQQILINMGLLNEEEIKRSESAAITWVRDRLNTLFGIQLGK</sequence>
<dbReference type="PANTHER" id="PTHR30347">
    <property type="entry name" value="POTASSIUM CHANNEL RELATED"/>
    <property type="match status" value="1"/>
</dbReference>
<dbReference type="CDD" id="cd00038">
    <property type="entry name" value="CAP_ED"/>
    <property type="match status" value="1"/>
</dbReference>
<feature type="compositionally biased region" description="Polar residues" evidence="7">
    <location>
        <begin position="321"/>
        <end position="330"/>
    </location>
</feature>
<dbReference type="EMBL" id="JAZBJZ010000047">
    <property type="protein sequence ID" value="MEE3717641.1"/>
    <property type="molecule type" value="Genomic_DNA"/>
</dbReference>
<gene>
    <name evidence="10" type="ORF">V2H45_12950</name>
</gene>
<proteinExistence type="inferred from homology"/>
<keyword evidence="11" id="KW-1185">Reference proteome</keyword>
<dbReference type="Pfam" id="PF21088">
    <property type="entry name" value="MS_channel_1st"/>
    <property type="match status" value="1"/>
</dbReference>
<dbReference type="PROSITE" id="PS50042">
    <property type="entry name" value="CNMP_BINDING_3"/>
    <property type="match status" value="1"/>
</dbReference>
<feature type="region of interest" description="Disordered" evidence="7">
    <location>
        <begin position="288"/>
        <end position="330"/>
    </location>
</feature>
<dbReference type="InterPro" id="IPR049278">
    <property type="entry name" value="MS_channel_C"/>
</dbReference>
<organism evidence="10 11">
    <name type="scientific">Tumidithrix elongata BACA0141</name>
    <dbReference type="NCBI Taxonomy" id="2716417"/>
    <lineage>
        <taxon>Bacteria</taxon>
        <taxon>Bacillati</taxon>
        <taxon>Cyanobacteriota</taxon>
        <taxon>Cyanophyceae</taxon>
        <taxon>Pseudanabaenales</taxon>
        <taxon>Pseudanabaenaceae</taxon>
        <taxon>Tumidithrix</taxon>
        <taxon>Tumidithrix elongata</taxon>
    </lineage>
</organism>
<name>A0AAW9PXQ5_9CYAN</name>
<dbReference type="InterPro" id="IPR023408">
    <property type="entry name" value="MscS_beta-dom_sf"/>
</dbReference>
<feature type="transmembrane region" description="Helical" evidence="8">
    <location>
        <begin position="24"/>
        <end position="46"/>
    </location>
</feature>
<dbReference type="InterPro" id="IPR049142">
    <property type="entry name" value="MS_channel_1st"/>
</dbReference>
<dbReference type="InterPro" id="IPR000595">
    <property type="entry name" value="cNMP-bd_dom"/>
</dbReference>
<evidence type="ECO:0000256" key="5">
    <source>
        <dbReference type="ARBA" id="ARBA00022989"/>
    </source>
</evidence>
<dbReference type="SUPFAM" id="SSF50182">
    <property type="entry name" value="Sm-like ribonucleoproteins"/>
    <property type="match status" value="1"/>
</dbReference>
<dbReference type="SUPFAM" id="SSF51206">
    <property type="entry name" value="cAMP-binding domain-like"/>
    <property type="match status" value="1"/>
</dbReference>
<feature type="transmembrane region" description="Helical" evidence="8">
    <location>
        <begin position="92"/>
        <end position="110"/>
    </location>
</feature>
<keyword evidence="3" id="KW-1003">Cell membrane</keyword>
<dbReference type="SUPFAM" id="SSF82861">
    <property type="entry name" value="Mechanosensitive channel protein MscS (YggB), transmembrane region"/>
    <property type="match status" value="1"/>
</dbReference>
<evidence type="ECO:0000256" key="6">
    <source>
        <dbReference type="ARBA" id="ARBA00023136"/>
    </source>
</evidence>
<dbReference type="Pfam" id="PF21082">
    <property type="entry name" value="MS_channel_3rd"/>
    <property type="match status" value="1"/>
</dbReference>
<dbReference type="InterPro" id="IPR052702">
    <property type="entry name" value="MscS-like_channel"/>
</dbReference>
<dbReference type="GO" id="GO:0005886">
    <property type="term" value="C:plasma membrane"/>
    <property type="evidence" value="ECO:0007669"/>
    <property type="project" value="UniProtKB-SubCell"/>
</dbReference>
<dbReference type="Pfam" id="PF00924">
    <property type="entry name" value="MS_channel_2nd"/>
    <property type="match status" value="1"/>
</dbReference>
<dbReference type="RefSeq" id="WP_330484072.1">
    <property type="nucleotide sequence ID" value="NZ_JAZBJZ010000047.1"/>
</dbReference>
<evidence type="ECO:0000256" key="3">
    <source>
        <dbReference type="ARBA" id="ARBA00022475"/>
    </source>
</evidence>
<dbReference type="Gene3D" id="1.10.287.1260">
    <property type="match status" value="1"/>
</dbReference>
<keyword evidence="6 8" id="KW-0472">Membrane</keyword>
<dbReference type="InterPro" id="IPR011066">
    <property type="entry name" value="MscS_channel_C_sf"/>
</dbReference>
<dbReference type="SUPFAM" id="SSF82689">
    <property type="entry name" value="Mechanosensitive channel protein MscS (YggB), C-terminal domain"/>
    <property type="match status" value="1"/>
</dbReference>
<dbReference type="AlphaFoldDB" id="A0AAW9PXQ5"/>
<dbReference type="InterPro" id="IPR010920">
    <property type="entry name" value="LSM_dom_sf"/>
</dbReference>
<comment type="similarity">
    <text evidence="2">Belongs to the MscS (TC 1.A.23) family.</text>
</comment>
<protein>
    <submittedName>
        <fullName evidence="10">Cyclic nucleotide-binding domain-containing protein</fullName>
    </submittedName>
</protein>
<dbReference type="GO" id="GO:0055085">
    <property type="term" value="P:transmembrane transport"/>
    <property type="evidence" value="ECO:0007669"/>
    <property type="project" value="InterPro"/>
</dbReference>
<dbReference type="Gene3D" id="2.30.30.60">
    <property type="match status" value="1"/>
</dbReference>
<comment type="caution">
    <text evidence="10">The sequence shown here is derived from an EMBL/GenBank/DDBJ whole genome shotgun (WGS) entry which is preliminary data.</text>
</comment>
<dbReference type="Gene3D" id="3.30.70.100">
    <property type="match status" value="1"/>
</dbReference>
<evidence type="ECO:0000256" key="4">
    <source>
        <dbReference type="ARBA" id="ARBA00022692"/>
    </source>
</evidence>
<dbReference type="Pfam" id="PF00027">
    <property type="entry name" value="cNMP_binding"/>
    <property type="match status" value="1"/>
</dbReference>
<dbReference type="SMART" id="SM00100">
    <property type="entry name" value="cNMP"/>
    <property type="match status" value="1"/>
</dbReference>
<dbReference type="InterPro" id="IPR006685">
    <property type="entry name" value="MscS_channel_2nd"/>
</dbReference>
<dbReference type="PRINTS" id="PR00103">
    <property type="entry name" value="CAMPKINASE"/>
</dbReference>
<keyword evidence="4 8" id="KW-0812">Transmembrane</keyword>
<dbReference type="InterPro" id="IPR014710">
    <property type="entry name" value="RmlC-like_jellyroll"/>
</dbReference>
<evidence type="ECO:0000313" key="10">
    <source>
        <dbReference type="EMBL" id="MEE3717641.1"/>
    </source>
</evidence>
<evidence type="ECO:0000313" key="11">
    <source>
        <dbReference type="Proteomes" id="UP001333818"/>
    </source>
</evidence>
<dbReference type="InterPro" id="IPR018490">
    <property type="entry name" value="cNMP-bd_dom_sf"/>
</dbReference>
<evidence type="ECO:0000259" key="9">
    <source>
        <dbReference type="PROSITE" id="PS50042"/>
    </source>
</evidence>